<dbReference type="GO" id="GO:0009451">
    <property type="term" value="P:RNA modification"/>
    <property type="evidence" value="ECO:0007669"/>
    <property type="project" value="InterPro"/>
</dbReference>
<gene>
    <name evidence="3" type="ORF">DVH24_013136</name>
</gene>
<dbReference type="PANTHER" id="PTHR47926">
    <property type="entry name" value="PENTATRICOPEPTIDE REPEAT-CONTAINING PROTEIN"/>
    <property type="match status" value="1"/>
</dbReference>
<evidence type="ECO:0000313" key="4">
    <source>
        <dbReference type="Proteomes" id="UP000290289"/>
    </source>
</evidence>
<name>A0A498IR03_MALDO</name>
<dbReference type="EMBL" id="RDQH01000337">
    <property type="protein sequence ID" value="RXH83891.1"/>
    <property type="molecule type" value="Genomic_DNA"/>
</dbReference>
<dbReference type="AlphaFoldDB" id="A0A498IR03"/>
<comment type="caution">
    <text evidence="3">The sequence shown here is derived from an EMBL/GenBank/DDBJ whole genome shotgun (WGS) entry which is preliminary data.</text>
</comment>
<evidence type="ECO:0000313" key="3">
    <source>
        <dbReference type="EMBL" id="RXH83891.1"/>
    </source>
</evidence>
<dbReference type="NCBIfam" id="TIGR00756">
    <property type="entry name" value="PPR"/>
    <property type="match status" value="3"/>
</dbReference>
<sequence>MYGKCGCLDMAKEVFEQIPIKNVISWNSMITAYSVTGDSRSCIQLFRRMNDEGTSPALTIFSSILLASSRSAQLHHIKLIHGFIIRNNIETDIYIYNSLMDLYFMCGSVSSAENVFEKMPKTNAVSWNVMISGYVKMSYYFGAPAMYDDMKEAGVRPNAIIGILFVPHYDIQLGIRAGSILRDLICLVVINLSSEAMPELSHQSGAALEPFLTAVC</sequence>
<feature type="repeat" description="PPR" evidence="2">
    <location>
        <begin position="92"/>
        <end position="122"/>
    </location>
</feature>
<reference evidence="3 4" key="1">
    <citation type="submission" date="2018-10" db="EMBL/GenBank/DDBJ databases">
        <title>A high-quality apple genome assembly.</title>
        <authorList>
            <person name="Hu J."/>
        </authorList>
    </citation>
    <scope>NUCLEOTIDE SEQUENCE [LARGE SCALE GENOMIC DNA]</scope>
    <source>
        <strain evidence="4">cv. HFTH1</strain>
        <tissue evidence="3">Young leaf</tissue>
    </source>
</reference>
<dbReference type="GO" id="GO:0003723">
    <property type="term" value="F:RNA binding"/>
    <property type="evidence" value="ECO:0007669"/>
    <property type="project" value="InterPro"/>
</dbReference>
<dbReference type="InterPro" id="IPR046960">
    <property type="entry name" value="PPR_At4g14850-like_plant"/>
</dbReference>
<keyword evidence="1" id="KW-0677">Repeat</keyword>
<feature type="repeat" description="PPR" evidence="2">
    <location>
        <begin position="22"/>
        <end position="56"/>
    </location>
</feature>
<dbReference type="Pfam" id="PF01535">
    <property type="entry name" value="PPR"/>
    <property type="match status" value="3"/>
</dbReference>
<dbReference type="InterPro" id="IPR011990">
    <property type="entry name" value="TPR-like_helical_dom_sf"/>
</dbReference>
<evidence type="ECO:0000256" key="1">
    <source>
        <dbReference type="ARBA" id="ARBA00022737"/>
    </source>
</evidence>
<dbReference type="Proteomes" id="UP000290289">
    <property type="component" value="Chromosome 11"/>
</dbReference>
<dbReference type="Gene3D" id="1.25.40.10">
    <property type="entry name" value="Tetratricopeptide repeat domain"/>
    <property type="match status" value="2"/>
</dbReference>
<evidence type="ECO:0008006" key="5">
    <source>
        <dbReference type="Google" id="ProtNLM"/>
    </source>
</evidence>
<evidence type="ECO:0000256" key="2">
    <source>
        <dbReference type="PROSITE-ProRule" id="PRU00708"/>
    </source>
</evidence>
<accession>A0A498IR03</accession>
<keyword evidence="4" id="KW-1185">Reference proteome</keyword>
<protein>
    <recommendedName>
        <fullName evidence="5">Pentatricopeptide repeat-containing protein</fullName>
    </recommendedName>
</protein>
<dbReference type="InterPro" id="IPR002885">
    <property type="entry name" value="PPR_rpt"/>
</dbReference>
<organism evidence="3 4">
    <name type="scientific">Malus domestica</name>
    <name type="common">Apple</name>
    <name type="synonym">Pyrus malus</name>
    <dbReference type="NCBI Taxonomy" id="3750"/>
    <lineage>
        <taxon>Eukaryota</taxon>
        <taxon>Viridiplantae</taxon>
        <taxon>Streptophyta</taxon>
        <taxon>Embryophyta</taxon>
        <taxon>Tracheophyta</taxon>
        <taxon>Spermatophyta</taxon>
        <taxon>Magnoliopsida</taxon>
        <taxon>eudicotyledons</taxon>
        <taxon>Gunneridae</taxon>
        <taxon>Pentapetalae</taxon>
        <taxon>rosids</taxon>
        <taxon>fabids</taxon>
        <taxon>Rosales</taxon>
        <taxon>Rosaceae</taxon>
        <taxon>Amygdaloideae</taxon>
        <taxon>Maleae</taxon>
        <taxon>Malus</taxon>
    </lineage>
</organism>
<feature type="repeat" description="PPR" evidence="2">
    <location>
        <begin position="123"/>
        <end position="157"/>
    </location>
</feature>
<dbReference type="Pfam" id="PF13041">
    <property type="entry name" value="PPR_2"/>
    <property type="match status" value="1"/>
</dbReference>
<dbReference type="PROSITE" id="PS51375">
    <property type="entry name" value="PPR"/>
    <property type="match status" value="3"/>
</dbReference>
<proteinExistence type="predicted"/>